<organism evidence="1 2">
    <name type="scientific">Tritrichomonas musculus</name>
    <dbReference type="NCBI Taxonomy" id="1915356"/>
    <lineage>
        <taxon>Eukaryota</taxon>
        <taxon>Metamonada</taxon>
        <taxon>Parabasalia</taxon>
        <taxon>Tritrichomonadida</taxon>
        <taxon>Tritrichomonadidae</taxon>
        <taxon>Tritrichomonas</taxon>
    </lineage>
</organism>
<dbReference type="EMBL" id="JAPFFF010000014">
    <property type="protein sequence ID" value="KAK8870606.1"/>
    <property type="molecule type" value="Genomic_DNA"/>
</dbReference>
<keyword evidence="2" id="KW-1185">Reference proteome</keyword>
<dbReference type="SUPFAM" id="SSF52540">
    <property type="entry name" value="P-loop containing nucleoside triphosphate hydrolases"/>
    <property type="match status" value="1"/>
</dbReference>
<evidence type="ECO:0000313" key="2">
    <source>
        <dbReference type="Proteomes" id="UP001470230"/>
    </source>
</evidence>
<reference evidence="1 2" key="1">
    <citation type="submission" date="2024-04" db="EMBL/GenBank/DDBJ databases">
        <title>Tritrichomonas musculus Genome.</title>
        <authorList>
            <person name="Alves-Ferreira E."/>
            <person name="Grigg M."/>
            <person name="Lorenzi H."/>
            <person name="Galac M."/>
        </authorList>
    </citation>
    <scope>NUCLEOTIDE SEQUENCE [LARGE SCALE GENOMIC DNA]</scope>
    <source>
        <strain evidence="1 2">EAF2021</strain>
    </source>
</reference>
<accession>A0ABR2IYL9</accession>
<protein>
    <submittedName>
        <fullName evidence="1">Uncharacterized protein</fullName>
    </submittedName>
</protein>
<gene>
    <name evidence="1" type="ORF">M9Y10_008492</name>
</gene>
<dbReference type="Proteomes" id="UP001470230">
    <property type="component" value="Unassembled WGS sequence"/>
</dbReference>
<name>A0ABR2IYL9_9EUKA</name>
<evidence type="ECO:0000313" key="1">
    <source>
        <dbReference type="EMBL" id="KAK8870606.1"/>
    </source>
</evidence>
<comment type="caution">
    <text evidence="1">The sequence shown here is derived from an EMBL/GenBank/DDBJ whole genome shotgun (WGS) entry which is preliminary data.</text>
</comment>
<sequence>MIRNFNPNDYVSRDIQNFAFPLSNKLNNSINSFIKNNSQSNVMIIYGPTQSGKSYLIDHLREELINMSFIPFPINKVCCNNTNFTLPNGSIEVFFDNRTFKYESHNQTLNQQIAELTSAFQECNIPNITQMLANFSLNNKIFVTIHNYGKNRSINSNITQKMTELKNVSFIFETSNYNTLAYNNSNITIINTEPINDSILFLSKDHDYLSSKDAEIVEKSFGGHIGPLSQVVNSVKKGGKIDDIIPSIEKQIYDNLSLIIHNFNSTDDTLDICKSSVNLLNVNASHLNLISSLLENGFLYVNDSFVINFANPTVKKFICQKNKTGSKVTENLTIQTSNTTIEINKTGDFLNETSNLINATVKINSTNDLTNETSNVTIEINETVNLANKTSNVTIEINQSIENLNETANATIQINGTEKADNETADSLDAKIKINETESSENGSSNVKIDINETVDLNNESSKGTVKVENNQNNDK</sequence>
<proteinExistence type="predicted"/>
<dbReference type="InterPro" id="IPR027417">
    <property type="entry name" value="P-loop_NTPase"/>
</dbReference>